<dbReference type="GO" id="GO:0005544">
    <property type="term" value="F:calcium-dependent phospholipid binding"/>
    <property type="evidence" value="ECO:0007669"/>
    <property type="project" value="InterPro"/>
</dbReference>
<comment type="caution">
    <text evidence="5">The sequence shown here is derived from an EMBL/GenBank/DDBJ whole genome shotgun (WGS) entry which is preliminary data.</text>
</comment>
<feature type="compositionally biased region" description="Basic and acidic residues" evidence="2">
    <location>
        <begin position="61"/>
        <end position="71"/>
    </location>
</feature>
<gene>
    <name evidence="5" type="ORF">RFI_27262</name>
</gene>
<dbReference type="CDD" id="cd00030">
    <property type="entry name" value="C2"/>
    <property type="match status" value="1"/>
</dbReference>
<dbReference type="GO" id="GO:0005509">
    <property type="term" value="F:calcium ion binding"/>
    <property type="evidence" value="ECO:0007669"/>
    <property type="project" value="TreeGrafter"/>
</dbReference>
<feature type="transmembrane region" description="Helical" evidence="3">
    <location>
        <begin position="759"/>
        <end position="785"/>
    </location>
</feature>
<dbReference type="EMBL" id="ASPP01023651">
    <property type="protein sequence ID" value="ETO10117.1"/>
    <property type="molecule type" value="Genomic_DNA"/>
</dbReference>
<dbReference type="GO" id="GO:0090314">
    <property type="term" value="P:positive regulation of protein targeting to membrane"/>
    <property type="evidence" value="ECO:0007669"/>
    <property type="project" value="TreeGrafter"/>
</dbReference>
<feature type="region of interest" description="Disordered" evidence="2">
    <location>
        <begin position="61"/>
        <end position="86"/>
    </location>
</feature>
<dbReference type="PANTHER" id="PTHR37412">
    <property type="entry name" value="C2 DOMAIN-CONTAINING PROTEIN 5"/>
    <property type="match status" value="1"/>
</dbReference>
<keyword evidence="3" id="KW-1133">Transmembrane helix</keyword>
<dbReference type="SUPFAM" id="SSF49562">
    <property type="entry name" value="C2 domain (Calcium/lipid-binding domain, CaLB)"/>
    <property type="match status" value="1"/>
</dbReference>
<dbReference type="InterPro" id="IPR035892">
    <property type="entry name" value="C2_domain_sf"/>
</dbReference>
<evidence type="ECO:0000259" key="4">
    <source>
        <dbReference type="PROSITE" id="PS50004"/>
    </source>
</evidence>
<dbReference type="Gene3D" id="2.60.40.150">
    <property type="entry name" value="C2 domain"/>
    <property type="match status" value="1"/>
</dbReference>
<dbReference type="PANTHER" id="PTHR37412:SF2">
    <property type="entry name" value="C2 DOMAIN-CONTAINING PROTEIN 5"/>
    <property type="match status" value="1"/>
</dbReference>
<name>X6M9G1_RETFI</name>
<dbReference type="SMART" id="SM00239">
    <property type="entry name" value="C2"/>
    <property type="match status" value="1"/>
</dbReference>
<evidence type="ECO:0000256" key="3">
    <source>
        <dbReference type="SAM" id="Phobius"/>
    </source>
</evidence>
<keyword evidence="1" id="KW-0175">Coiled coil</keyword>
<organism evidence="5 6">
    <name type="scientific">Reticulomyxa filosa</name>
    <dbReference type="NCBI Taxonomy" id="46433"/>
    <lineage>
        <taxon>Eukaryota</taxon>
        <taxon>Sar</taxon>
        <taxon>Rhizaria</taxon>
        <taxon>Retaria</taxon>
        <taxon>Foraminifera</taxon>
        <taxon>Monothalamids</taxon>
        <taxon>Reticulomyxidae</taxon>
        <taxon>Reticulomyxa</taxon>
    </lineage>
</organism>
<dbReference type="InterPro" id="IPR000008">
    <property type="entry name" value="C2_dom"/>
</dbReference>
<dbReference type="Pfam" id="PF00168">
    <property type="entry name" value="C2"/>
    <property type="match status" value="1"/>
</dbReference>
<evidence type="ECO:0000313" key="5">
    <source>
        <dbReference type="EMBL" id="ETO10117.1"/>
    </source>
</evidence>
<keyword evidence="6" id="KW-1185">Reference proteome</keyword>
<dbReference type="InterPro" id="IPR038983">
    <property type="entry name" value="C2CD5"/>
</dbReference>
<feature type="region of interest" description="Disordered" evidence="2">
    <location>
        <begin position="141"/>
        <end position="163"/>
    </location>
</feature>
<dbReference type="GO" id="GO:0072659">
    <property type="term" value="P:protein localization to plasma membrane"/>
    <property type="evidence" value="ECO:0007669"/>
    <property type="project" value="TreeGrafter"/>
</dbReference>
<dbReference type="PROSITE" id="PS50004">
    <property type="entry name" value="C2"/>
    <property type="match status" value="1"/>
</dbReference>
<dbReference type="GO" id="GO:0010828">
    <property type="term" value="P:positive regulation of D-glucose transmembrane transport"/>
    <property type="evidence" value="ECO:0007669"/>
    <property type="project" value="TreeGrafter"/>
</dbReference>
<reference evidence="5 6" key="1">
    <citation type="journal article" date="2013" name="Curr. Biol.">
        <title>The Genome of the Foraminiferan Reticulomyxa filosa.</title>
        <authorList>
            <person name="Glockner G."/>
            <person name="Hulsmann N."/>
            <person name="Schleicher M."/>
            <person name="Noegel A.A."/>
            <person name="Eichinger L."/>
            <person name="Gallinger C."/>
            <person name="Pawlowski J."/>
            <person name="Sierra R."/>
            <person name="Euteneuer U."/>
            <person name="Pillet L."/>
            <person name="Moustafa A."/>
            <person name="Platzer M."/>
            <person name="Groth M."/>
            <person name="Szafranski K."/>
            <person name="Schliwa M."/>
        </authorList>
    </citation>
    <scope>NUCLEOTIDE SEQUENCE [LARGE SCALE GENOMIC DNA]</scope>
</reference>
<evidence type="ECO:0000256" key="1">
    <source>
        <dbReference type="SAM" id="Coils"/>
    </source>
</evidence>
<accession>X6M9G1</accession>
<proteinExistence type="predicted"/>
<evidence type="ECO:0000313" key="6">
    <source>
        <dbReference type="Proteomes" id="UP000023152"/>
    </source>
</evidence>
<dbReference type="Proteomes" id="UP000023152">
    <property type="component" value="Unassembled WGS sequence"/>
</dbReference>
<keyword evidence="3" id="KW-0812">Transmembrane</keyword>
<dbReference type="GO" id="GO:0065002">
    <property type="term" value="P:intracellular protein transmembrane transport"/>
    <property type="evidence" value="ECO:0007669"/>
    <property type="project" value="TreeGrafter"/>
</dbReference>
<dbReference type="AlphaFoldDB" id="X6M9G1"/>
<feature type="domain" description="C2" evidence="4">
    <location>
        <begin position="675"/>
        <end position="795"/>
    </location>
</feature>
<feature type="coiled-coil region" evidence="1">
    <location>
        <begin position="590"/>
        <end position="624"/>
    </location>
</feature>
<protein>
    <submittedName>
        <fullName evidence="5">Plant synaptotagmin</fullName>
    </submittedName>
</protein>
<evidence type="ECO:0000256" key="2">
    <source>
        <dbReference type="SAM" id="MobiDB-lite"/>
    </source>
</evidence>
<feature type="non-terminal residue" evidence="5">
    <location>
        <position position="1"/>
    </location>
</feature>
<dbReference type="GO" id="GO:0031340">
    <property type="term" value="P:positive regulation of vesicle fusion"/>
    <property type="evidence" value="ECO:0007669"/>
    <property type="project" value="TreeGrafter"/>
</dbReference>
<dbReference type="GO" id="GO:0005886">
    <property type="term" value="C:plasma membrane"/>
    <property type="evidence" value="ECO:0007669"/>
    <property type="project" value="TreeGrafter"/>
</dbReference>
<sequence length="795" mass="92669">NGLEALALKFVSDIINLLASNPESLDITYRTLLAGAYRLQVRLQTLCYNYVLLEQQEQTKLTKEQTHDQHHHDHQHHHQHQHNRDDVDDLPLEQEHWHTHRDSIITEMFGERISAKAFHELGQSAAHQRVNEIFNFVQTRTKKKEQNKKQSDADSTITARRRKTSDEWQFNDNKIAWANFATDSFVFLDNEINAFFGNIQGFPIEAMATASQFFQQLYFLIEYVVKIINGSFADFAVSFDNEALKDNQTRKTKTAETAVSKKGRKHVAARVLKNFAKGIDEIGKANRKAFGLIYSTFDTMQEHVMDGAREINKALQISSPTSPSSPNIMIKNIDLVTENMREVHLLEEDQFKKELKYVCVKLSSISRIQEIIVDVGKRLLEHIEKIEAPKEPVSSCLIYVLHLKDKFNCFHEQLIQSAQRFLNDSKTCVEAALRHAVCQMSCQLIDVQNQHYFSFELYEQRKVKSTTALKLRLISRIHEYLCQCDEYLRYKDLRMLTIYIANVVSKRMSDVLIGRTPRLFEWAEDETSDNIVIVQDFEEILEMFHSFNETDFDKQRHPLADAEHPLFSYNDVVELMKHTTKDLILKHVLIMAERSDYEKKLEKEQELKEQKEKEERAKARAANNAISHMPSLVNVADKVSRQRNRLKRIHDHPVLHVLAHRMDEEAQTYVENFVQFRDKNQPLLLDFCDMHGILRVIVHAAKNVPIMDLTGTSDPYVKVTVSSVTNSTRVIRRTLNPAWQQPLDFDLDDNTLRAIRKTGLLYCFMVLSIWTVKYLMQLLCVWVLYVRMCFFFSSP</sequence>
<keyword evidence="3" id="KW-0472">Membrane</keyword>
<feature type="compositionally biased region" description="Basic residues" evidence="2">
    <location>
        <begin position="72"/>
        <end position="81"/>
    </location>
</feature>